<dbReference type="Proteomes" id="UP000031443">
    <property type="component" value="Unassembled WGS sequence"/>
</dbReference>
<dbReference type="InterPro" id="IPR008408">
    <property type="entry name" value="BASP1"/>
</dbReference>
<reference evidence="3" key="1">
    <citation type="journal article" date="2013" name="Nat. Genet.">
        <title>The draft genomes of soft-shell turtle and green sea turtle yield insights into the development and evolution of the turtle-specific body plan.</title>
        <authorList>
            <person name="Wang Z."/>
            <person name="Pascual-Anaya J."/>
            <person name="Zadissa A."/>
            <person name="Li W."/>
            <person name="Niimura Y."/>
            <person name="Huang Z."/>
            <person name="Li C."/>
            <person name="White S."/>
            <person name="Xiong Z."/>
            <person name="Fang D."/>
            <person name="Wang B."/>
            <person name="Ming Y."/>
            <person name="Chen Y."/>
            <person name="Zheng Y."/>
            <person name="Kuraku S."/>
            <person name="Pignatelli M."/>
            <person name="Herrero J."/>
            <person name="Beal K."/>
            <person name="Nozawa M."/>
            <person name="Li Q."/>
            <person name="Wang J."/>
            <person name="Zhang H."/>
            <person name="Yu L."/>
            <person name="Shigenobu S."/>
            <person name="Wang J."/>
            <person name="Liu J."/>
            <person name="Flicek P."/>
            <person name="Searle S."/>
            <person name="Wang J."/>
            <person name="Kuratani S."/>
            <person name="Yin Y."/>
            <person name="Aken B."/>
            <person name="Zhang G."/>
            <person name="Irie N."/>
        </authorList>
    </citation>
    <scope>NUCLEOTIDE SEQUENCE [LARGE SCALE GENOMIC DNA]</scope>
</reference>
<feature type="region of interest" description="Disordered" evidence="1">
    <location>
        <begin position="1"/>
        <end position="73"/>
    </location>
</feature>
<dbReference type="Pfam" id="PF05466">
    <property type="entry name" value="BASP1"/>
    <property type="match status" value="2"/>
</dbReference>
<feature type="region of interest" description="Disordered" evidence="1">
    <location>
        <begin position="204"/>
        <end position="235"/>
    </location>
</feature>
<dbReference type="AlphaFoldDB" id="M7AUD5"/>
<feature type="compositionally biased region" description="Basic and acidic residues" evidence="1">
    <location>
        <begin position="48"/>
        <end position="67"/>
    </location>
</feature>
<organism evidence="2 3">
    <name type="scientific">Chelonia mydas</name>
    <name type="common">Green sea-turtle</name>
    <name type="synonym">Chelonia agassizi</name>
    <dbReference type="NCBI Taxonomy" id="8469"/>
    <lineage>
        <taxon>Eukaryota</taxon>
        <taxon>Metazoa</taxon>
        <taxon>Chordata</taxon>
        <taxon>Craniata</taxon>
        <taxon>Vertebrata</taxon>
        <taxon>Euteleostomi</taxon>
        <taxon>Archelosauria</taxon>
        <taxon>Testudinata</taxon>
        <taxon>Testudines</taxon>
        <taxon>Cryptodira</taxon>
        <taxon>Durocryptodira</taxon>
        <taxon>Americhelydia</taxon>
        <taxon>Chelonioidea</taxon>
        <taxon>Cheloniidae</taxon>
        <taxon>Chelonia</taxon>
    </lineage>
</organism>
<accession>M7AUD5</accession>
<evidence type="ECO:0000256" key="1">
    <source>
        <dbReference type="SAM" id="MobiDB-lite"/>
    </source>
</evidence>
<protein>
    <submittedName>
        <fullName evidence="2">Uncharacterized protein</fullName>
    </submittedName>
</protein>
<proteinExistence type="predicted"/>
<sequence length="235" mass="25251">MGGKLSKKGFNVAYEKPTAQSSDEEATEAATVKPEETHPVAESVGLTTEKRDQDSQVPAHETEDKEGSGVPAVGVEEICKPEPKELDLVLNEEQQVAAISEETIKSPKAEPSQLLEVTEPTGVENRQEGNEAATVKPEETHPVAESVGLTTEKRDQDSQVPAHETEDKEGSGVPAVGVEEICKPEPKELDLVLNEEQQVAAISEETIKSPKAEPSQLLEVTEPTGVENRQEGNGE</sequence>
<name>M7AUD5_CHEMY</name>
<feature type="compositionally biased region" description="Basic and acidic residues" evidence="1">
    <location>
        <begin position="151"/>
        <end position="170"/>
    </location>
</feature>
<feature type="region of interest" description="Disordered" evidence="1">
    <location>
        <begin position="101"/>
        <end position="178"/>
    </location>
</feature>
<evidence type="ECO:0000313" key="3">
    <source>
        <dbReference type="Proteomes" id="UP000031443"/>
    </source>
</evidence>
<dbReference type="EMBL" id="KB559457">
    <property type="protein sequence ID" value="EMP29046.1"/>
    <property type="molecule type" value="Genomic_DNA"/>
</dbReference>
<keyword evidence="3" id="KW-1185">Reference proteome</keyword>
<evidence type="ECO:0000313" key="2">
    <source>
        <dbReference type="EMBL" id="EMP29046.1"/>
    </source>
</evidence>
<gene>
    <name evidence="2" type="ORF">UY3_13877</name>
</gene>